<organism evidence="3">
    <name type="scientific">Gongylonema pulchrum</name>
    <dbReference type="NCBI Taxonomy" id="637853"/>
    <lineage>
        <taxon>Eukaryota</taxon>
        <taxon>Metazoa</taxon>
        <taxon>Ecdysozoa</taxon>
        <taxon>Nematoda</taxon>
        <taxon>Chromadorea</taxon>
        <taxon>Rhabditida</taxon>
        <taxon>Spirurina</taxon>
        <taxon>Spiruromorpha</taxon>
        <taxon>Spiruroidea</taxon>
        <taxon>Gongylonematidae</taxon>
        <taxon>Gongylonema</taxon>
    </lineage>
</organism>
<evidence type="ECO:0000313" key="3">
    <source>
        <dbReference type="WBParaSite" id="GPUH_0000689401-mRNA-1"/>
    </source>
</evidence>
<accession>A0A183DDU4</accession>
<proteinExistence type="predicted"/>
<name>A0A183DDU4_9BILA</name>
<evidence type="ECO:0000313" key="2">
    <source>
        <dbReference type="Proteomes" id="UP000271098"/>
    </source>
</evidence>
<keyword evidence="2" id="KW-1185">Reference proteome</keyword>
<dbReference type="AlphaFoldDB" id="A0A183DDU4"/>
<dbReference type="EMBL" id="UYRT01016916">
    <property type="protein sequence ID" value="VDK56432.1"/>
    <property type="molecule type" value="Genomic_DNA"/>
</dbReference>
<sequence>MSETWFNSPNNMPYDNTGNVRKLAIAEKYKPYRILIPNYCPPFYCKPIDDYPFDVQKHVDDASPENLVVIRKHWRRWQQNKMLENFDFSGDFSGLPMNPAGRQGIAGRGCHIKFGANLRTVYVLLRGTKRKQLQV</sequence>
<reference evidence="3" key="1">
    <citation type="submission" date="2016-06" db="UniProtKB">
        <authorList>
            <consortium name="WormBaseParasite"/>
        </authorList>
    </citation>
    <scope>IDENTIFICATION</scope>
</reference>
<evidence type="ECO:0000313" key="1">
    <source>
        <dbReference type="EMBL" id="VDK56432.1"/>
    </source>
</evidence>
<gene>
    <name evidence="1" type="ORF">GPUH_LOCUS6885</name>
</gene>
<dbReference type="Proteomes" id="UP000271098">
    <property type="component" value="Unassembled WGS sequence"/>
</dbReference>
<reference evidence="1 2" key="2">
    <citation type="submission" date="2018-11" db="EMBL/GenBank/DDBJ databases">
        <authorList>
            <consortium name="Pathogen Informatics"/>
        </authorList>
    </citation>
    <scope>NUCLEOTIDE SEQUENCE [LARGE SCALE GENOMIC DNA]</scope>
</reference>
<protein>
    <submittedName>
        <fullName evidence="3">SURF1-like protein</fullName>
    </submittedName>
</protein>
<dbReference type="WBParaSite" id="GPUH_0000689401-mRNA-1">
    <property type="protein sequence ID" value="GPUH_0000689401-mRNA-1"/>
    <property type="gene ID" value="GPUH_0000689401"/>
</dbReference>
<dbReference type="Pfam" id="PF25969">
    <property type="entry name" value="NUDT9_N"/>
    <property type="match status" value="1"/>
</dbReference>
<dbReference type="OrthoDB" id="10056930at2759"/>